<dbReference type="Proteomes" id="UP000256690">
    <property type="component" value="Unassembled WGS sequence"/>
</dbReference>
<dbReference type="RefSeq" id="XP_026606479.1">
    <property type="nucleotide sequence ID" value="XM_026745613.1"/>
</dbReference>
<keyword evidence="3" id="KW-1185">Reference proteome</keyword>
<comment type="caution">
    <text evidence="2">The sequence shown here is derived from an EMBL/GenBank/DDBJ whole genome shotgun (WGS) entry which is preliminary data.</text>
</comment>
<sequence length="272" mass="30254">MGQGCFSIAEGNEMVRFQVAQRWYTGAFQARLVGVLRRPGSKERRRSRGKQSESSALQCNPKAPLVVPVYGSMAYLPLHIHRLNSRLHRPAINWSSSKKQPGLDRRSRRSLHADHDRIHPLAQRTHPQRADRQHPATRLLRLILHDQLDPHKHGARIRVDKLQSPPQGPPRVHKAPRRPAPHPFPVPAIPHRNPAHGRLRRSPLAHVAESIPRPNPRILSDAATTAEPGYHDAGVLAAGHRDWDLCGESSADWAGGAGVPEAEVGDAGCWEL</sequence>
<feature type="compositionally biased region" description="Basic and acidic residues" evidence="1">
    <location>
        <begin position="101"/>
        <end position="119"/>
    </location>
</feature>
<dbReference type="AlphaFoldDB" id="A0A3D8SKU2"/>
<accession>A0A3D8SKU2</accession>
<dbReference type="EMBL" id="PVWQ01000003">
    <property type="protein sequence ID" value="RDW86955.1"/>
    <property type="molecule type" value="Genomic_DNA"/>
</dbReference>
<dbReference type="GeneID" id="38113967"/>
<proteinExistence type="predicted"/>
<feature type="region of interest" description="Disordered" evidence="1">
    <location>
        <begin position="92"/>
        <end position="133"/>
    </location>
</feature>
<feature type="compositionally biased region" description="Basic residues" evidence="1">
    <location>
        <begin position="171"/>
        <end position="180"/>
    </location>
</feature>
<feature type="region of interest" description="Disordered" evidence="1">
    <location>
        <begin position="160"/>
        <end position="197"/>
    </location>
</feature>
<protein>
    <submittedName>
        <fullName evidence="2">Uncharacterized protein</fullName>
    </submittedName>
</protein>
<feature type="region of interest" description="Disordered" evidence="1">
    <location>
        <begin position="38"/>
        <end position="58"/>
    </location>
</feature>
<organism evidence="2 3">
    <name type="scientific">Aspergillus mulundensis</name>
    <dbReference type="NCBI Taxonomy" id="1810919"/>
    <lineage>
        <taxon>Eukaryota</taxon>
        <taxon>Fungi</taxon>
        <taxon>Dikarya</taxon>
        <taxon>Ascomycota</taxon>
        <taxon>Pezizomycotina</taxon>
        <taxon>Eurotiomycetes</taxon>
        <taxon>Eurotiomycetidae</taxon>
        <taxon>Eurotiales</taxon>
        <taxon>Aspergillaceae</taxon>
        <taxon>Aspergillus</taxon>
        <taxon>Aspergillus subgen. Nidulantes</taxon>
    </lineage>
</organism>
<evidence type="ECO:0000313" key="3">
    <source>
        <dbReference type="Proteomes" id="UP000256690"/>
    </source>
</evidence>
<reference evidence="2 3" key="1">
    <citation type="journal article" date="2018" name="IMA Fungus">
        <title>IMA Genome-F 9: Draft genome sequence of Annulohypoxylon stygium, Aspergillus mulundensis, Berkeleyomyces basicola (syn. Thielaviopsis basicola), Ceratocystis smalleyi, two Cercospora beticola strains, Coleophoma cylindrospora, Fusarium fracticaudum, Phialophora cf. hyalina, and Morchella septimelata.</title>
        <authorList>
            <person name="Wingfield B.D."/>
            <person name="Bills G.F."/>
            <person name="Dong Y."/>
            <person name="Huang W."/>
            <person name="Nel W.J."/>
            <person name="Swalarsk-Parry B.S."/>
            <person name="Vaghefi N."/>
            <person name="Wilken P.M."/>
            <person name="An Z."/>
            <person name="de Beer Z.W."/>
            <person name="De Vos L."/>
            <person name="Chen L."/>
            <person name="Duong T.A."/>
            <person name="Gao Y."/>
            <person name="Hammerbacher A."/>
            <person name="Kikkert J.R."/>
            <person name="Li Y."/>
            <person name="Li H."/>
            <person name="Li K."/>
            <person name="Li Q."/>
            <person name="Liu X."/>
            <person name="Ma X."/>
            <person name="Naidoo K."/>
            <person name="Pethybridge S.J."/>
            <person name="Sun J."/>
            <person name="Steenkamp E.T."/>
            <person name="van der Nest M.A."/>
            <person name="van Wyk S."/>
            <person name="Wingfield M.J."/>
            <person name="Xiong C."/>
            <person name="Yue Q."/>
            <person name="Zhang X."/>
        </authorList>
    </citation>
    <scope>NUCLEOTIDE SEQUENCE [LARGE SCALE GENOMIC DNA]</scope>
    <source>
        <strain evidence="2 3">DSM 5745</strain>
    </source>
</reference>
<name>A0A3D8SKU2_9EURO</name>
<evidence type="ECO:0000256" key="1">
    <source>
        <dbReference type="SAM" id="MobiDB-lite"/>
    </source>
</evidence>
<evidence type="ECO:0000313" key="2">
    <source>
        <dbReference type="EMBL" id="RDW86955.1"/>
    </source>
</evidence>
<gene>
    <name evidence="2" type="ORF">DSM5745_03597</name>
</gene>